<feature type="transmembrane region" description="Helical" evidence="4">
    <location>
        <begin position="292"/>
        <end position="312"/>
    </location>
</feature>
<dbReference type="EMBL" id="DF977002">
    <property type="protein sequence ID" value="GAQ25523.1"/>
    <property type="molecule type" value="Genomic_DNA"/>
</dbReference>
<dbReference type="Pfam" id="PF00196">
    <property type="entry name" value="GerE"/>
    <property type="match status" value="1"/>
</dbReference>
<feature type="transmembrane region" description="Helical" evidence="4">
    <location>
        <begin position="166"/>
        <end position="186"/>
    </location>
</feature>
<accession>A0A0U9HMH5</accession>
<dbReference type="STRING" id="224999.GCA_001485475_01553"/>
<feature type="transmembrane region" description="Helical" evidence="4">
    <location>
        <begin position="12"/>
        <end position="37"/>
    </location>
</feature>
<evidence type="ECO:0000256" key="3">
    <source>
        <dbReference type="ARBA" id="ARBA00023163"/>
    </source>
</evidence>
<proteinExistence type="predicted"/>
<dbReference type="Gene3D" id="1.10.10.10">
    <property type="entry name" value="Winged helix-like DNA-binding domain superfamily/Winged helix DNA-binding domain"/>
    <property type="match status" value="1"/>
</dbReference>
<dbReference type="InterPro" id="IPR000792">
    <property type="entry name" value="Tscrpt_reg_LuxR_C"/>
</dbReference>
<dbReference type="PRINTS" id="PR00038">
    <property type="entry name" value="HTHLUXR"/>
</dbReference>
<feature type="transmembrane region" description="Helical" evidence="4">
    <location>
        <begin position="333"/>
        <end position="352"/>
    </location>
</feature>
<name>A0A0U9HMH5_9FIRM</name>
<dbReference type="SMART" id="SM00421">
    <property type="entry name" value="HTH_LUXR"/>
    <property type="match status" value="1"/>
</dbReference>
<dbReference type="InterPro" id="IPR016032">
    <property type="entry name" value="Sig_transdc_resp-reg_C-effctor"/>
</dbReference>
<evidence type="ECO:0000256" key="2">
    <source>
        <dbReference type="ARBA" id="ARBA00023125"/>
    </source>
</evidence>
<keyword evidence="3" id="KW-0804">Transcription</keyword>
<keyword evidence="1" id="KW-0805">Transcription regulation</keyword>
<feature type="transmembrane region" description="Helical" evidence="4">
    <location>
        <begin position="207"/>
        <end position="230"/>
    </location>
</feature>
<evidence type="ECO:0000313" key="6">
    <source>
        <dbReference type="EMBL" id="GAQ25523.1"/>
    </source>
</evidence>
<feature type="transmembrane region" description="Helical" evidence="4">
    <location>
        <begin position="141"/>
        <end position="160"/>
    </location>
</feature>
<evidence type="ECO:0000259" key="5">
    <source>
        <dbReference type="PROSITE" id="PS50043"/>
    </source>
</evidence>
<keyword evidence="4" id="KW-0472">Membrane</keyword>
<feature type="transmembrane region" description="Helical" evidence="4">
    <location>
        <begin position="109"/>
        <end position="129"/>
    </location>
</feature>
<dbReference type="GO" id="GO:0006355">
    <property type="term" value="P:regulation of DNA-templated transcription"/>
    <property type="evidence" value="ECO:0007669"/>
    <property type="project" value="InterPro"/>
</dbReference>
<keyword evidence="7" id="KW-1185">Reference proteome</keyword>
<organism evidence="6">
    <name type="scientific">Tepidanaerobacter syntrophicus</name>
    <dbReference type="NCBI Taxonomy" id="224999"/>
    <lineage>
        <taxon>Bacteria</taxon>
        <taxon>Bacillati</taxon>
        <taxon>Bacillota</taxon>
        <taxon>Clostridia</taxon>
        <taxon>Thermosediminibacterales</taxon>
        <taxon>Tepidanaerobacteraceae</taxon>
        <taxon>Tepidanaerobacter</taxon>
    </lineage>
</organism>
<dbReference type="PROSITE" id="PS00622">
    <property type="entry name" value="HTH_LUXR_1"/>
    <property type="match status" value="1"/>
</dbReference>
<keyword evidence="4" id="KW-1133">Transmembrane helix</keyword>
<dbReference type="Proteomes" id="UP000062160">
    <property type="component" value="Unassembled WGS sequence"/>
</dbReference>
<feature type="transmembrane region" description="Helical" evidence="4">
    <location>
        <begin position="84"/>
        <end position="103"/>
    </location>
</feature>
<dbReference type="AlphaFoldDB" id="A0A0U9HMH5"/>
<dbReference type="GO" id="GO:0003677">
    <property type="term" value="F:DNA binding"/>
    <property type="evidence" value="ECO:0007669"/>
    <property type="project" value="UniProtKB-KW"/>
</dbReference>
<dbReference type="CDD" id="cd06170">
    <property type="entry name" value="LuxR_C_like"/>
    <property type="match status" value="1"/>
</dbReference>
<evidence type="ECO:0000256" key="1">
    <source>
        <dbReference type="ARBA" id="ARBA00023015"/>
    </source>
</evidence>
<feature type="transmembrane region" description="Helical" evidence="4">
    <location>
        <begin position="242"/>
        <end position="259"/>
    </location>
</feature>
<feature type="transmembrane region" description="Helical" evidence="4">
    <location>
        <begin position="266"/>
        <end position="286"/>
    </location>
</feature>
<evidence type="ECO:0000256" key="4">
    <source>
        <dbReference type="SAM" id="Phobius"/>
    </source>
</evidence>
<dbReference type="RefSeq" id="WP_059032939.1">
    <property type="nucleotide sequence ID" value="NZ_DF977002.1"/>
</dbReference>
<feature type="transmembrane region" description="Helical" evidence="4">
    <location>
        <begin position="57"/>
        <end position="75"/>
    </location>
</feature>
<dbReference type="PANTHER" id="PTHR44688:SF16">
    <property type="entry name" value="DNA-BINDING TRANSCRIPTIONAL ACTIVATOR DEVR_DOSR"/>
    <property type="match status" value="1"/>
</dbReference>
<dbReference type="SUPFAM" id="SSF103473">
    <property type="entry name" value="MFS general substrate transporter"/>
    <property type="match status" value="1"/>
</dbReference>
<dbReference type="InterPro" id="IPR036259">
    <property type="entry name" value="MFS_trans_sf"/>
</dbReference>
<feature type="domain" description="HTH luxR-type" evidence="5">
    <location>
        <begin position="409"/>
        <end position="474"/>
    </location>
</feature>
<dbReference type="PROSITE" id="PS50043">
    <property type="entry name" value="HTH_LUXR_2"/>
    <property type="match status" value="1"/>
</dbReference>
<protein>
    <submittedName>
        <fullName evidence="6">Regulatory protein, luxR family</fullName>
    </submittedName>
</protein>
<keyword evidence="2" id="KW-0238">DNA-binding</keyword>
<dbReference type="PANTHER" id="PTHR44688">
    <property type="entry name" value="DNA-BINDING TRANSCRIPTIONAL ACTIVATOR DEVR_DOSR"/>
    <property type="match status" value="1"/>
</dbReference>
<dbReference type="InterPro" id="IPR036388">
    <property type="entry name" value="WH-like_DNA-bd_sf"/>
</dbReference>
<keyword evidence="4" id="KW-0812">Transmembrane</keyword>
<dbReference type="SUPFAM" id="SSF46894">
    <property type="entry name" value="C-terminal effector domain of the bipartite response regulators"/>
    <property type="match status" value="1"/>
</dbReference>
<feature type="transmembrane region" description="Helical" evidence="4">
    <location>
        <begin position="358"/>
        <end position="378"/>
    </location>
</feature>
<gene>
    <name evidence="6" type="ORF">TSYNT_850</name>
</gene>
<reference evidence="6" key="1">
    <citation type="journal article" date="2016" name="Genome Announc.">
        <title>Draft Genome Sequence of the Syntrophic Lactate-Degrading Bacterium Tepidanaerobacter syntrophicus JLT.</title>
        <authorList>
            <person name="Matsuura N."/>
            <person name="Ohashi A."/>
            <person name="Tourlousse D.M."/>
            <person name="Sekiguchi Y."/>
        </authorList>
    </citation>
    <scope>NUCLEOTIDE SEQUENCE [LARGE SCALE GENOMIC DNA]</scope>
    <source>
        <strain evidence="6">JL</strain>
    </source>
</reference>
<evidence type="ECO:0000313" key="7">
    <source>
        <dbReference type="Proteomes" id="UP000062160"/>
    </source>
</evidence>
<sequence length="480" mass="53604">MQWKKSLFGKSMFSFNSCTLSILLFSLYSGWLLAFPFEGQIFYALGESNNISVQNMLFSGIAAHSAGLISCGLLIKNIHEAKRVFSISALVCIAGSSIFFTPYSAAWHVSIIVISFSAGFAIASWGFYLKNFTPPEKRIKTVADALIFSNILMIIFNIIAVNFSPFTALAISIFSLVLSFFLNIKLDVDGAPEINQQNPALEKEVKVPLLFLCIFIIIITINSGLMYRIINPAFYEHRFLVSWFWAVPYIATILVLRNIPLETNRTYALIVGIAMIGFSFLLFAYLDRSAGSYIIIDSLMLGACGIFDLFWWSILGEMVDYSQNAAKIFGTGLAANVLGVFIGEITASRIYAANPNTSSSTVVALAIVFVIMLMLPVLNNQLIRLLKEHAFLTNFFNMTHPEQDKAIYNLMTSRGLTEREKGITALLLKGLTYKMIAEELHLSENTVKTHIKNIYSKCEVQNKSQLIKFFDEDSTTNTKT</sequence>